<dbReference type="GO" id="GO:0032182">
    <property type="term" value="F:ubiquitin-like protein binding"/>
    <property type="evidence" value="ECO:0000318"/>
    <property type="project" value="GO_Central"/>
</dbReference>
<dbReference type="GeneID" id="5048114"/>
<dbReference type="PROSITE" id="PS51229">
    <property type="entry name" value="DCUN1"/>
    <property type="match status" value="1"/>
</dbReference>
<dbReference type="STRING" id="5888.A0EI15"/>
<dbReference type="OMA" id="QTCEHHK"/>
<dbReference type="InterPro" id="IPR014764">
    <property type="entry name" value="DCN-prot"/>
</dbReference>
<dbReference type="InParanoid" id="A0EI15"/>
<dbReference type="PANTHER" id="PTHR12281">
    <property type="entry name" value="RP42 RELATED"/>
    <property type="match status" value="1"/>
</dbReference>
<dbReference type="Gene3D" id="1.10.238.10">
    <property type="entry name" value="EF-hand"/>
    <property type="match status" value="1"/>
</dbReference>
<dbReference type="GO" id="GO:0045116">
    <property type="term" value="P:protein neddylation"/>
    <property type="evidence" value="ECO:0000318"/>
    <property type="project" value="GO_Central"/>
</dbReference>
<evidence type="ECO:0000259" key="2">
    <source>
        <dbReference type="PROSITE" id="PS51229"/>
    </source>
</evidence>
<dbReference type="HOGENOM" id="CLU_1002753_0_0_1"/>
<evidence type="ECO:0000313" key="4">
    <source>
        <dbReference type="Proteomes" id="UP000000600"/>
    </source>
</evidence>
<dbReference type="InterPro" id="IPR005176">
    <property type="entry name" value="PONY_dom"/>
</dbReference>
<feature type="domain" description="DCUN1" evidence="2">
    <location>
        <begin position="83"/>
        <end position="277"/>
    </location>
</feature>
<proteinExistence type="predicted"/>
<comment type="function">
    <text evidence="1">Neddylation of cullins play an essential role in the regulation of SCF-type complexes activity.</text>
</comment>
<dbReference type="AlphaFoldDB" id="A0EI15"/>
<dbReference type="GO" id="GO:0097602">
    <property type="term" value="F:cullin family protein binding"/>
    <property type="evidence" value="ECO:0000318"/>
    <property type="project" value="GO_Central"/>
</dbReference>
<dbReference type="GO" id="GO:0031624">
    <property type="term" value="F:ubiquitin conjugating enzyme binding"/>
    <property type="evidence" value="ECO:0000318"/>
    <property type="project" value="GO_Central"/>
</dbReference>
<dbReference type="Gene3D" id="1.10.238.200">
    <property type="entry name" value="Cullin, PONY binding domain"/>
    <property type="match status" value="1"/>
</dbReference>
<evidence type="ECO:0000256" key="1">
    <source>
        <dbReference type="RuleBase" id="RU410713"/>
    </source>
</evidence>
<name>A0EI15_PARTE</name>
<dbReference type="Proteomes" id="UP000000600">
    <property type="component" value="Unassembled WGS sequence"/>
</dbReference>
<reference evidence="3 4" key="1">
    <citation type="journal article" date="2006" name="Nature">
        <title>Global trends of whole-genome duplications revealed by the ciliate Paramecium tetraurelia.</title>
        <authorList>
            <consortium name="Genoscope"/>
            <person name="Aury J.-M."/>
            <person name="Jaillon O."/>
            <person name="Duret L."/>
            <person name="Noel B."/>
            <person name="Jubin C."/>
            <person name="Porcel B.M."/>
            <person name="Segurens B."/>
            <person name="Daubin V."/>
            <person name="Anthouard V."/>
            <person name="Aiach N."/>
            <person name="Arnaiz O."/>
            <person name="Billaut A."/>
            <person name="Beisson J."/>
            <person name="Blanc I."/>
            <person name="Bouhouche K."/>
            <person name="Camara F."/>
            <person name="Duharcourt S."/>
            <person name="Guigo R."/>
            <person name="Gogendeau D."/>
            <person name="Katinka M."/>
            <person name="Keller A.-M."/>
            <person name="Kissmehl R."/>
            <person name="Klotz C."/>
            <person name="Koll F."/>
            <person name="Le Moue A."/>
            <person name="Lepere C."/>
            <person name="Malinsky S."/>
            <person name="Nowacki M."/>
            <person name="Nowak J.K."/>
            <person name="Plattner H."/>
            <person name="Poulain J."/>
            <person name="Ruiz F."/>
            <person name="Serrano V."/>
            <person name="Zagulski M."/>
            <person name="Dessen P."/>
            <person name="Betermier M."/>
            <person name="Weissenbach J."/>
            <person name="Scarpelli C."/>
            <person name="Schachter V."/>
            <person name="Sperling L."/>
            <person name="Meyer E."/>
            <person name="Cohen J."/>
            <person name="Wincker P."/>
        </authorList>
    </citation>
    <scope>NUCLEOTIDE SEQUENCE [LARGE SCALE GENOMIC DNA]</scope>
    <source>
        <strain evidence="3 4">Stock d4-2</strain>
    </source>
</reference>
<dbReference type="InterPro" id="IPR042460">
    <property type="entry name" value="DCN1-like_PONY"/>
</dbReference>
<evidence type="ECO:0000313" key="3">
    <source>
        <dbReference type="EMBL" id="CAK94956.1"/>
    </source>
</evidence>
<keyword evidence="4" id="KW-1185">Reference proteome</keyword>
<protein>
    <recommendedName>
        <fullName evidence="1">Defective in cullin neddylation protein</fullName>
    </recommendedName>
</protein>
<dbReference type="eggNOG" id="KOG3077">
    <property type="taxonomic scope" value="Eukaryota"/>
</dbReference>
<gene>
    <name evidence="3" type="ORF">GSPATT00027283001</name>
</gene>
<dbReference type="Pfam" id="PF03556">
    <property type="entry name" value="Cullin_binding"/>
    <property type="match status" value="1"/>
</dbReference>
<organism evidence="3 4">
    <name type="scientific">Paramecium tetraurelia</name>
    <dbReference type="NCBI Taxonomy" id="5888"/>
    <lineage>
        <taxon>Eukaryota</taxon>
        <taxon>Sar</taxon>
        <taxon>Alveolata</taxon>
        <taxon>Ciliophora</taxon>
        <taxon>Intramacronucleata</taxon>
        <taxon>Oligohymenophorea</taxon>
        <taxon>Peniculida</taxon>
        <taxon>Parameciidae</taxon>
        <taxon>Paramecium</taxon>
    </lineage>
</organism>
<dbReference type="GO" id="GO:0000151">
    <property type="term" value="C:ubiquitin ligase complex"/>
    <property type="evidence" value="ECO:0000318"/>
    <property type="project" value="GO_Central"/>
</dbReference>
<dbReference type="KEGG" id="ptm:GSPATT00027283001"/>
<dbReference type="RefSeq" id="XP_001462329.1">
    <property type="nucleotide sequence ID" value="XM_001462292.2"/>
</dbReference>
<dbReference type="PANTHER" id="PTHR12281:SF31">
    <property type="entry name" value="DCN1-LIKE PROTEIN 3"/>
    <property type="match status" value="1"/>
</dbReference>
<sequence>MSVDKYVLILMNSKQTYIHRFDKINTPDVIIVIQKFRQQEDQDEITLSQSLKITRRFAKYLLKQAGHYDRVRKAQKEYQNLSKRIGDLTKIFSKYEIDGLIQYKDEQNDSFTKFMKDAGLYDHQILQLYITYKFGAQKGAAFTLDEFLLGMIRLKCYTIKDLKNLCPDLLKKIQKENKYKKLYSYYFKVISQGKNVIRFSEAITLWDSLLKGQFKEIIDFISFCKAKPADFQNQTKVSFDLWCQVWKFFETIGNDYQKFDENDAWPLLIYEYVQFKIK</sequence>
<dbReference type="EMBL" id="CT868680">
    <property type="protein sequence ID" value="CAK94956.1"/>
    <property type="molecule type" value="Genomic_DNA"/>
</dbReference>
<dbReference type="OrthoDB" id="27198at2759"/>
<accession>A0EI15</accession>